<dbReference type="EMBL" id="MU167215">
    <property type="protein sequence ID" value="KAG0151138.1"/>
    <property type="molecule type" value="Genomic_DNA"/>
</dbReference>
<dbReference type="OrthoDB" id="5572844at2759"/>
<gene>
    <name evidence="2" type="ORF">CROQUDRAFT_651663</name>
</gene>
<feature type="region of interest" description="Disordered" evidence="1">
    <location>
        <begin position="151"/>
        <end position="239"/>
    </location>
</feature>
<feature type="compositionally biased region" description="Low complexity" evidence="1">
    <location>
        <begin position="546"/>
        <end position="573"/>
    </location>
</feature>
<dbReference type="Proteomes" id="UP000886653">
    <property type="component" value="Unassembled WGS sequence"/>
</dbReference>
<dbReference type="PANTHER" id="PTHR28027">
    <property type="entry name" value="TRANSCRIPTIONAL REGULATOR MIT1"/>
    <property type="match status" value="1"/>
</dbReference>
<feature type="compositionally biased region" description="Polar residues" evidence="1">
    <location>
        <begin position="178"/>
        <end position="211"/>
    </location>
</feature>
<dbReference type="GO" id="GO:0003677">
    <property type="term" value="F:DNA binding"/>
    <property type="evidence" value="ECO:0007669"/>
    <property type="project" value="TreeGrafter"/>
</dbReference>
<feature type="region of interest" description="Disordered" evidence="1">
    <location>
        <begin position="1"/>
        <end position="54"/>
    </location>
</feature>
<sequence length="640" mass="69636">MNPNHPTLPTTTIIPSSHHHHHPPHHHHHTHHHQQHPIHSTHDQPPSANPSTQQAATNLQAYKNSANPAYRGYIQSTHDALIVFQSCLNGVMPKVSRRLHERERRTICSGFVYVFDEQEAGIKRWTDGRIWSPSRILNNFLIYREIDQKRPTPGAAGSANANASPSSVSATSESPTGPQQSHSHPTLPQAHHSQPPQTQSHNPQPLSQGQNQPPPARAELDTTVSEPTTPSSAQMNRDQERALVGSLTTTYKFKSDGLVKKTISISGMHMISYYKLEDVLQGRLRTPSSHPELIHLPIADQLLQPQHFRIAPVLAFGPDGRRYFQDEAEDVSAPGTGGKDLLGASKSAHPLLPSISAQSLIPFHQPPPQGAGNAGSGSLLQRPSIDTASGAPPPGSGPPGRISRPGSSAGSGGSQAAHSPVSPHAFPTLSRAPPGSAPTRRFDPYPRPARSPPTIGDGQNQHYYPLASPAATYEPFMSAEAQDRCSSAASVSHSTHHEGSNNGQSFDYRENNAPQTNQFRAPDPVFYPPRSLPSINSLPPPPPPSQQQQQQQQQQQSQRLYNSYGSGSSGLLSAVRDFPSIDQSFGTYPSSTGFTGFSMQQQHQQQTSNGMVMPRRTDDRSRISNNRESLSASTWKTEEE</sequence>
<reference evidence="2" key="1">
    <citation type="submission" date="2013-11" db="EMBL/GenBank/DDBJ databases">
        <title>Genome sequence of the fusiform rust pathogen reveals effectors for host alternation and coevolution with pine.</title>
        <authorList>
            <consortium name="DOE Joint Genome Institute"/>
            <person name="Smith K."/>
            <person name="Pendleton A."/>
            <person name="Kubisiak T."/>
            <person name="Anderson C."/>
            <person name="Salamov A."/>
            <person name="Aerts A."/>
            <person name="Riley R."/>
            <person name="Clum A."/>
            <person name="Lindquist E."/>
            <person name="Ence D."/>
            <person name="Campbell M."/>
            <person name="Kronenberg Z."/>
            <person name="Feau N."/>
            <person name="Dhillon B."/>
            <person name="Hamelin R."/>
            <person name="Burleigh J."/>
            <person name="Smith J."/>
            <person name="Yandell M."/>
            <person name="Nelson C."/>
            <person name="Grigoriev I."/>
            <person name="Davis J."/>
        </authorList>
    </citation>
    <scope>NUCLEOTIDE SEQUENCE</scope>
    <source>
        <strain evidence="2">G11</strain>
    </source>
</reference>
<feature type="region of interest" description="Disordered" evidence="1">
    <location>
        <begin position="360"/>
        <end position="467"/>
    </location>
</feature>
<feature type="compositionally biased region" description="Polar residues" evidence="1">
    <location>
        <begin position="222"/>
        <end position="236"/>
    </location>
</feature>
<feature type="compositionally biased region" description="Low complexity" evidence="1">
    <location>
        <begin position="152"/>
        <end position="177"/>
    </location>
</feature>
<proteinExistence type="predicted"/>
<comment type="caution">
    <text evidence="2">The sequence shown here is derived from an EMBL/GenBank/DDBJ whole genome shotgun (WGS) entry which is preliminary data.</text>
</comment>
<feature type="compositionally biased region" description="Polar residues" evidence="1">
    <location>
        <begin position="581"/>
        <end position="599"/>
    </location>
</feature>
<dbReference type="PANTHER" id="PTHR28027:SF2">
    <property type="entry name" value="TRANSCRIPTIONAL REGULATOR MIT1"/>
    <property type="match status" value="1"/>
</dbReference>
<feature type="compositionally biased region" description="Polar residues" evidence="1">
    <location>
        <begin position="623"/>
        <end position="640"/>
    </location>
</feature>
<accession>A0A9P6NRZ0</accession>
<name>A0A9P6NRZ0_9BASI</name>
<evidence type="ECO:0008006" key="4">
    <source>
        <dbReference type="Google" id="ProtNLM"/>
    </source>
</evidence>
<feature type="compositionally biased region" description="Polar residues" evidence="1">
    <location>
        <begin position="376"/>
        <end position="387"/>
    </location>
</feature>
<evidence type="ECO:0000313" key="3">
    <source>
        <dbReference type="Proteomes" id="UP000886653"/>
    </source>
</evidence>
<dbReference type="InterPro" id="IPR018608">
    <property type="entry name" value="Gti1/Pac2"/>
</dbReference>
<dbReference type="AlphaFoldDB" id="A0A9P6NRZ0"/>
<dbReference type="Pfam" id="PF09729">
    <property type="entry name" value="Gti1_Pac2"/>
    <property type="match status" value="1"/>
</dbReference>
<feature type="compositionally biased region" description="Basic residues" evidence="1">
    <location>
        <begin position="17"/>
        <end position="36"/>
    </location>
</feature>
<feature type="compositionally biased region" description="Polar residues" evidence="1">
    <location>
        <begin position="43"/>
        <end position="54"/>
    </location>
</feature>
<feature type="compositionally biased region" description="Low complexity" evidence="1">
    <location>
        <begin position="399"/>
        <end position="420"/>
    </location>
</feature>
<feature type="region of interest" description="Disordered" evidence="1">
    <location>
        <begin position="479"/>
        <end position="640"/>
    </location>
</feature>
<organism evidence="2 3">
    <name type="scientific">Cronartium quercuum f. sp. fusiforme G11</name>
    <dbReference type="NCBI Taxonomy" id="708437"/>
    <lineage>
        <taxon>Eukaryota</taxon>
        <taxon>Fungi</taxon>
        <taxon>Dikarya</taxon>
        <taxon>Basidiomycota</taxon>
        <taxon>Pucciniomycotina</taxon>
        <taxon>Pucciniomycetes</taxon>
        <taxon>Pucciniales</taxon>
        <taxon>Coleosporiaceae</taxon>
        <taxon>Cronartium</taxon>
    </lineage>
</organism>
<keyword evidence="3" id="KW-1185">Reference proteome</keyword>
<evidence type="ECO:0000256" key="1">
    <source>
        <dbReference type="SAM" id="MobiDB-lite"/>
    </source>
</evidence>
<protein>
    <recommendedName>
        <fullName evidence="4">cAMP-independent regulatory protein pac2</fullName>
    </recommendedName>
</protein>
<evidence type="ECO:0000313" key="2">
    <source>
        <dbReference type="EMBL" id="KAG0151138.1"/>
    </source>
</evidence>
<feature type="compositionally biased region" description="Low complexity" evidence="1">
    <location>
        <begin position="1"/>
        <end position="16"/>
    </location>
</feature>